<dbReference type="GeneID" id="92382336"/>
<dbReference type="SMART" id="SM00892">
    <property type="entry name" value="Endonuclease_NS"/>
    <property type="match status" value="1"/>
</dbReference>
<dbReference type="InterPro" id="IPR044925">
    <property type="entry name" value="His-Me_finger_sf"/>
</dbReference>
<evidence type="ECO:0000259" key="5">
    <source>
        <dbReference type="SMART" id="SM00892"/>
    </source>
</evidence>
<name>A0A1G4I7Y1_TRYEQ</name>
<reference evidence="6" key="1">
    <citation type="submission" date="2016-09" db="EMBL/GenBank/DDBJ databases">
        <authorList>
            <person name="Hebert L."/>
            <person name="Moumen B."/>
        </authorList>
    </citation>
    <scope>NUCLEOTIDE SEQUENCE [LARGE SCALE GENOMIC DNA]</scope>
    <source>
        <strain evidence="6">OVI</strain>
    </source>
</reference>
<feature type="binding site" evidence="3">
    <location>
        <position position="253"/>
    </location>
    <ligand>
        <name>Mg(2+)</name>
        <dbReference type="ChEBI" id="CHEBI:18420"/>
        <note>catalytic</note>
    </ligand>
</feature>
<dbReference type="EC" id="3.1.30.-" evidence="6"/>
<dbReference type="FunFam" id="3.40.570.10:FF:000019">
    <property type="entry name" value="Putative endonuclease G"/>
    <property type="match status" value="1"/>
</dbReference>
<accession>A0A1G4I7Y1</accession>
<keyword evidence="3" id="KW-0479">Metal-binding</keyword>
<keyword evidence="6" id="KW-0255">Endonuclease</keyword>
<dbReference type="InterPro" id="IPR020821">
    <property type="entry name" value="ENPP1-3/EXOG-like_nuc-like"/>
</dbReference>
<dbReference type="Proteomes" id="UP000195570">
    <property type="component" value="Unassembled WGS sequence"/>
</dbReference>
<evidence type="ECO:0000259" key="4">
    <source>
        <dbReference type="SMART" id="SM00477"/>
    </source>
</evidence>
<evidence type="ECO:0000313" key="6">
    <source>
        <dbReference type="EMBL" id="SCU68015.1"/>
    </source>
</evidence>
<evidence type="ECO:0000256" key="1">
    <source>
        <dbReference type="ARBA" id="ARBA00010052"/>
    </source>
</evidence>
<comment type="caution">
    <text evidence="6">The sequence shown here is derived from an EMBL/GenBank/DDBJ whole genome shotgun (WGS) entry which is preliminary data.</text>
</comment>
<dbReference type="InterPro" id="IPR044929">
    <property type="entry name" value="DNA/RNA_non-sp_Endonuclease_sf"/>
</dbReference>
<dbReference type="Pfam" id="PF01223">
    <property type="entry name" value="Endonuclease_NS"/>
    <property type="match status" value="1"/>
</dbReference>
<dbReference type="GO" id="GO:0005634">
    <property type="term" value="C:nucleus"/>
    <property type="evidence" value="ECO:0007669"/>
    <property type="project" value="TreeGrafter"/>
</dbReference>
<dbReference type="AlphaFoldDB" id="A0A1G4I7Y1"/>
<organism evidence="6 7">
    <name type="scientific">Trypanosoma equiperdum</name>
    <dbReference type="NCBI Taxonomy" id="5694"/>
    <lineage>
        <taxon>Eukaryota</taxon>
        <taxon>Discoba</taxon>
        <taxon>Euglenozoa</taxon>
        <taxon>Kinetoplastea</taxon>
        <taxon>Metakinetoplastina</taxon>
        <taxon>Trypanosomatida</taxon>
        <taxon>Trypanosomatidae</taxon>
        <taxon>Trypanosoma</taxon>
    </lineage>
</organism>
<dbReference type="GO" id="GO:0005743">
    <property type="term" value="C:mitochondrial inner membrane"/>
    <property type="evidence" value="ECO:0007669"/>
    <property type="project" value="TreeGrafter"/>
</dbReference>
<dbReference type="CDD" id="cd00091">
    <property type="entry name" value="NUC"/>
    <property type="match status" value="1"/>
</dbReference>
<evidence type="ECO:0000313" key="7">
    <source>
        <dbReference type="Proteomes" id="UP000195570"/>
    </source>
</evidence>
<dbReference type="GO" id="GO:0046872">
    <property type="term" value="F:metal ion binding"/>
    <property type="evidence" value="ECO:0007669"/>
    <property type="project" value="UniProtKB-KW"/>
</dbReference>
<keyword evidence="7" id="KW-1185">Reference proteome</keyword>
<evidence type="ECO:0000256" key="3">
    <source>
        <dbReference type="PIRSR" id="PIRSR640255-2"/>
    </source>
</evidence>
<gene>
    <name evidence="6" type="ORF">TEOVI_000840200</name>
</gene>
<dbReference type="GO" id="GO:0003676">
    <property type="term" value="F:nucleic acid binding"/>
    <property type="evidence" value="ECO:0007669"/>
    <property type="project" value="InterPro"/>
</dbReference>
<proteinExistence type="inferred from homology"/>
<keyword evidence="6" id="KW-0540">Nuclease</keyword>
<feature type="domain" description="ENPP1-3/EXOG-like endonuclease/phosphodiesterase" evidence="4">
    <location>
        <begin position="135"/>
        <end position="408"/>
    </location>
</feature>
<protein>
    <submittedName>
        <fullName evidence="6">Endonuclease G, putative</fullName>
        <ecNumber evidence="6">3.1.30.-</ecNumber>
    </submittedName>
</protein>
<dbReference type="VEuPathDB" id="TriTrypDB:TEOVI_000840200"/>
<feature type="domain" description="DNA/RNA non-specific endonuclease/pyrophosphatase/phosphodiesterase" evidence="5">
    <location>
        <begin position="134"/>
        <end position="408"/>
    </location>
</feature>
<dbReference type="InterPro" id="IPR040255">
    <property type="entry name" value="Non-specific_endonuclease"/>
</dbReference>
<comment type="similarity">
    <text evidence="1">Belongs to the DNA/RNA non-specific endonuclease family.</text>
</comment>
<dbReference type="GO" id="GO:0004521">
    <property type="term" value="F:RNA endonuclease activity"/>
    <property type="evidence" value="ECO:0007669"/>
    <property type="project" value="TreeGrafter"/>
</dbReference>
<dbReference type="EMBL" id="CZPT02000864">
    <property type="protein sequence ID" value="SCU68015.1"/>
    <property type="molecule type" value="Genomic_DNA"/>
</dbReference>
<dbReference type="Gene3D" id="3.40.570.10">
    <property type="entry name" value="Extracellular Endonuclease, subunit A"/>
    <property type="match status" value="1"/>
</dbReference>
<sequence>MHRITVRLMPTDTCTVIPLTPSITLCGINCRKKHTMAVSASSVGRAFAFLGTALAGGAIGMVVERGGWFGVDKCHPSPVPYQQMTERTSPEVLHVQCPQPAYPKERCNDDGGETTPFVLRLTSKGLPSDDHLRYYKGFVSSLNYERRIPNWVLEYIPGTTTAADSVVTADNDLVNASAAEAQRDGMRFFADMTVPQLFRVQPGDYIGGGRGQHSRGLSRGHLAAAQFHKSSTVELAQTFNMNANTVPQDMTMNAVDWLRLENLTRKLRRYYERGLWVVTGPVFHPRLVDGDVRTWRWAEPSQCPSPVKPVSSGVLASGEHCHCGNDKAAVHLRKIVCYELVGKRDVAVPTHLFKVILGERADGAHEAAAFLMPNEPIAVERPLTAYQVPVVEIERLTGLEFFRNVAAAGSDARFWGRELDALPNICRRVVCEARTAGMFRSYRDVARLRAAGSLPELQSVYSILLAEQQQKCGNTAGITVALDGVVAQEYRERLRELMAVSTNDTG</sequence>
<feature type="active site" description="Proton acceptor" evidence="2">
    <location>
        <position position="221"/>
    </location>
</feature>
<evidence type="ECO:0000256" key="2">
    <source>
        <dbReference type="PIRSR" id="PIRSR640255-1"/>
    </source>
</evidence>
<dbReference type="PANTHER" id="PTHR13966">
    <property type="entry name" value="ENDONUCLEASE RELATED"/>
    <property type="match status" value="1"/>
</dbReference>
<dbReference type="InterPro" id="IPR001604">
    <property type="entry name" value="Endo_G_ENPP1-like_dom"/>
</dbReference>
<dbReference type="SMART" id="SM00477">
    <property type="entry name" value="NUC"/>
    <property type="match status" value="1"/>
</dbReference>
<keyword evidence="6" id="KW-0378">Hydrolase</keyword>
<dbReference type="GO" id="GO:0000014">
    <property type="term" value="F:single-stranded DNA endodeoxyribonuclease activity"/>
    <property type="evidence" value="ECO:0007669"/>
    <property type="project" value="TreeGrafter"/>
</dbReference>
<dbReference type="RefSeq" id="XP_067079255.1">
    <property type="nucleotide sequence ID" value="XM_067223154.1"/>
</dbReference>
<dbReference type="PANTHER" id="PTHR13966:SF5">
    <property type="entry name" value="ENDONUCLEASE G, MITOCHONDRIAL"/>
    <property type="match status" value="1"/>
</dbReference>
<dbReference type="SUPFAM" id="SSF54060">
    <property type="entry name" value="His-Me finger endonucleases"/>
    <property type="match status" value="1"/>
</dbReference>